<evidence type="ECO:0000313" key="12">
    <source>
        <dbReference type="EMBL" id="TXC66413.1"/>
    </source>
</evidence>
<dbReference type="Gene3D" id="3.60.20.10">
    <property type="entry name" value="Glutamine Phosphoribosylpyrophosphate, subunit 1, domain 1"/>
    <property type="match status" value="1"/>
</dbReference>
<dbReference type="CDD" id="cd01991">
    <property type="entry name" value="Asn_synthase_B_C"/>
    <property type="match status" value="1"/>
</dbReference>
<reference evidence="12 13" key="1">
    <citation type="submission" date="2019-08" db="EMBL/GenBank/DDBJ databases">
        <authorList>
            <person name="Khan S.A."/>
            <person name="Jeon C.O."/>
            <person name="Jeong S.E."/>
        </authorList>
    </citation>
    <scope>NUCLEOTIDE SEQUENCE [LARGE SCALE GENOMIC DNA]</scope>
    <source>
        <strain evidence="13">IMCC1728</strain>
    </source>
</reference>
<evidence type="ECO:0000256" key="8">
    <source>
        <dbReference type="PIRSR" id="PIRSR001589-1"/>
    </source>
</evidence>
<comment type="similarity">
    <text evidence="2">Belongs to the asparagine synthetase family.</text>
</comment>
<organism evidence="12 13">
    <name type="scientific">Piscinibacter aquaticus</name>
    <dbReference type="NCBI Taxonomy" id="392597"/>
    <lineage>
        <taxon>Bacteria</taxon>
        <taxon>Pseudomonadati</taxon>
        <taxon>Pseudomonadota</taxon>
        <taxon>Betaproteobacteria</taxon>
        <taxon>Burkholderiales</taxon>
        <taxon>Sphaerotilaceae</taxon>
        <taxon>Piscinibacter</taxon>
    </lineage>
</organism>
<gene>
    <name evidence="12" type="primary">asnB</name>
    <name evidence="12" type="ORF">FSC37_12885</name>
</gene>
<evidence type="ECO:0000256" key="10">
    <source>
        <dbReference type="PIRSR" id="PIRSR001589-3"/>
    </source>
</evidence>
<evidence type="ECO:0000256" key="3">
    <source>
        <dbReference type="ARBA" id="ARBA00012737"/>
    </source>
</evidence>
<evidence type="ECO:0000256" key="4">
    <source>
        <dbReference type="ARBA" id="ARBA00022741"/>
    </source>
</evidence>
<sequence>MCGIAGVFAVGGTLPFGGGVVESMCRQIVHRGPDDQGVYRDASAQIGMRRLSIIDVGGGHQPIHNEDESIQVVFNGEIYNFQELRRELEARGHRFYTHSDTECIVHAYEEYGDACFSHLRGMFAIAIVDKARQRLVLGRDRLGKKPLYYSLLPGGVLAFASELKCLFEVPGFSPRISHRATLDYFVLGYVPAPASIYEGVHKLLPAHSLTVERGQIRTQCYWQPQFEPKLQGDEATLKRQLLEQIEEAVRVRLVSDVPFGAFLSGGLDSSVVAALMARNLSQPVKTFSIGFEEERFNELPAARAVARHIGAEHHEFVVEADAVEAMRDLVWYFDEPFGDSSALPTHLVSKMAVGHVKMVLSGDGGDELFAGYERYRKYQTLLDLRSRSLGLAGVGLRALSAVLPGAAGVRLGRIGQRIVQDFPDDYLSGVAICNRDDLALVLKPELAQLDPFASVRHHFLDGDAQGLDRILRGDMATYLSDDIMVKVDRMTMANSLEARAPLLDHKLLEFSARLPQDMKLRGGTGKYLFKQVARELLPAEVLDKPKQGFAIPVAHWLRHELRERMTDTLTSSSFRQRGLFDSAGVERCMSRHRPAATTTANCSGCC</sequence>
<evidence type="ECO:0000256" key="9">
    <source>
        <dbReference type="PIRSR" id="PIRSR001589-2"/>
    </source>
</evidence>
<comment type="catalytic activity">
    <reaction evidence="7">
        <text>L-aspartate + L-glutamine + ATP + H2O = L-asparagine + L-glutamate + AMP + diphosphate + H(+)</text>
        <dbReference type="Rhea" id="RHEA:12228"/>
        <dbReference type="ChEBI" id="CHEBI:15377"/>
        <dbReference type="ChEBI" id="CHEBI:15378"/>
        <dbReference type="ChEBI" id="CHEBI:29985"/>
        <dbReference type="ChEBI" id="CHEBI:29991"/>
        <dbReference type="ChEBI" id="CHEBI:30616"/>
        <dbReference type="ChEBI" id="CHEBI:33019"/>
        <dbReference type="ChEBI" id="CHEBI:58048"/>
        <dbReference type="ChEBI" id="CHEBI:58359"/>
        <dbReference type="ChEBI" id="CHEBI:456215"/>
        <dbReference type="EC" id="6.3.5.4"/>
    </reaction>
</comment>
<accession>A0A5C6U052</accession>
<dbReference type="GO" id="GO:0005829">
    <property type="term" value="C:cytosol"/>
    <property type="evidence" value="ECO:0007669"/>
    <property type="project" value="TreeGrafter"/>
</dbReference>
<dbReference type="CDD" id="cd00712">
    <property type="entry name" value="AsnB"/>
    <property type="match status" value="1"/>
</dbReference>
<evidence type="ECO:0000256" key="7">
    <source>
        <dbReference type="ARBA" id="ARBA00048741"/>
    </source>
</evidence>
<keyword evidence="12" id="KW-0436">Ligase</keyword>
<feature type="binding site" evidence="9">
    <location>
        <position position="289"/>
    </location>
    <ligand>
        <name>ATP</name>
        <dbReference type="ChEBI" id="CHEBI:30616"/>
    </ligand>
</feature>
<keyword evidence="6 8" id="KW-0315">Glutamine amidotransferase</keyword>
<evidence type="ECO:0000313" key="13">
    <source>
        <dbReference type="Proteomes" id="UP000321832"/>
    </source>
</evidence>
<name>A0A5C6U052_9BURK</name>
<keyword evidence="4 9" id="KW-0547">Nucleotide-binding</keyword>
<evidence type="ECO:0000256" key="1">
    <source>
        <dbReference type="ARBA" id="ARBA00005187"/>
    </source>
</evidence>
<dbReference type="InterPro" id="IPR029055">
    <property type="entry name" value="Ntn_hydrolases_N"/>
</dbReference>
<dbReference type="GO" id="GO:0006529">
    <property type="term" value="P:asparagine biosynthetic process"/>
    <property type="evidence" value="ECO:0007669"/>
    <property type="project" value="UniProtKB-KW"/>
</dbReference>
<dbReference type="NCBIfam" id="TIGR01536">
    <property type="entry name" value="asn_synth_AEB"/>
    <property type="match status" value="1"/>
</dbReference>
<comment type="caution">
    <text evidence="12">The sequence shown here is derived from an EMBL/GenBank/DDBJ whole genome shotgun (WGS) entry which is preliminary data.</text>
</comment>
<dbReference type="PANTHER" id="PTHR43284:SF1">
    <property type="entry name" value="ASPARAGINE SYNTHETASE"/>
    <property type="match status" value="1"/>
</dbReference>
<dbReference type="Proteomes" id="UP000321832">
    <property type="component" value="Unassembled WGS sequence"/>
</dbReference>
<dbReference type="GO" id="GO:0005524">
    <property type="term" value="F:ATP binding"/>
    <property type="evidence" value="ECO:0007669"/>
    <property type="project" value="UniProtKB-KW"/>
</dbReference>
<keyword evidence="8" id="KW-0061">Asparagine biosynthesis</keyword>
<dbReference type="AlphaFoldDB" id="A0A5C6U052"/>
<protein>
    <recommendedName>
        <fullName evidence="3">asparagine synthase (glutamine-hydrolyzing)</fullName>
        <ecNumber evidence="3">6.3.5.4</ecNumber>
    </recommendedName>
</protein>
<dbReference type="PIRSF" id="PIRSF001589">
    <property type="entry name" value="Asn_synthetase_glu-h"/>
    <property type="match status" value="1"/>
</dbReference>
<dbReference type="SUPFAM" id="SSF52402">
    <property type="entry name" value="Adenine nucleotide alpha hydrolases-like"/>
    <property type="match status" value="1"/>
</dbReference>
<dbReference type="Pfam" id="PF00733">
    <property type="entry name" value="Asn_synthase"/>
    <property type="match status" value="1"/>
</dbReference>
<dbReference type="GO" id="GO:0004066">
    <property type="term" value="F:asparagine synthase (glutamine-hydrolyzing) activity"/>
    <property type="evidence" value="ECO:0007669"/>
    <property type="project" value="UniProtKB-EC"/>
</dbReference>
<evidence type="ECO:0000256" key="5">
    <source>
        <dbReference type="ARBA" id="ARBA00022840"/>
    </source>
</evidence>
<dbReference type="EC" id="6.3.5.4" evidence="3"/>
<dbReference type="Gene3D" id="3.40.50.620">
    <property type="entry name" value="HUPs"/>
    <property type="match status" value="1"/>
</dbReference>
<dbReference type="EMBL" id="VOPW01000001">
    <property type="protein sequence ID" value="TXC66413.1"/>
    <property type="molecule type" value="Genomic_DNA"/>
</dbReference>
<dbReference type="InterPro" id="IPR006426">
    <property type="entry name" value="Asn_synth_AEB"/>
</dbReference>
<comment type="pathway">
    <text evidence="1">Amino-acid biosynthesis; L-asparagine biosynthesis; L-asparagine from L-aspartate (L-Gln route): step 1/1.</text>
</comment>
<keyword evidence="8" id="KW-0028">Amino-acid biosynthesis</keyword>
<dbReference type="InterPro" id="IPR017932">
    <property type="entry name" value="GATase_2_dom"/>
</dbReference>
<feature type="binding site" evidence="9">
    <location>
        <position position="100"/>
    </location>
    <ligand>
        <name>L-glutamine</name>
        <dbReference type="ChEBI" id="CHEBI:58359"/>
    </ligand>
</feature>
<dbReference type="InterPro" id="IPR033738">
    <property type="entry name" value="AsnB_N"/>
</dbReference>
<keyword evidence="13" id="KW-1185">Reference proteome</keyword>
<evidence type="ECO:0000256" key="6">
    <source>
        <dbReference type="ARBA" id="ARBA00022962"/>
    </source>
</evidence>
<feature type="site" description="Important for beta-aspartyl-AMP intermediate formation" evidence="10">
    <location>
        <position position="363"/>
    </location>
</feature>
<dbReference type="PROSITE" id="PS51278">
    <property type="entry name" value="GATASE_TYPE_2"/>
    <property type="match status" value="1"/>
</dbReference>
<feature type="domain" description="Glutamine amidotransferase type-2" evidence="11">
    <location>
        <begin position="2"/>
        <end position="214"/>
    </location>
</feature>
<keyword evidence="5 9" id="KW-0067">ATP-binding</keyword>
<evidence type="ECO:0000259" key="11">
    <source>
        <dbReference type="PROSITE" id="PS51278"/>
    </source>
</evidence>
<dbReference type="InterPro" id="IPR051786">
    <property type="entry name" value="ASN_synthetase/amidase"/>
</dbReference>
<feature type="active site" description="For GATase activity" evidence="8">
    <location>
        <position position="2"/>
    </location>
</feature>
<dbReference type="SUPFAM" id="SSF56235">
    <property type="entry name" value="N-terminal nucleophile aminohydrolases (Ntn hydrolases)"/>
    <property type="match status" value="1"/>
</dbReference>
<dbReference type="InterPro" id="IPR001962">
    <property type="entry name" value="Asn_synthase"/>
</dbReference>
<dbReference type="PANTHER" id="PTHR43284">
    <property type="entry name" value="ASPARAGINE SYNTHETASE (GLUTAMINE-HYDROLYZING)"/>
    <property type="match status" value="1"/>
</dbReference>
<feature type="binding site" evidence="9">
    <location>
        <begin position="361"/>
        <end position="362"/>
    </location>
    <ligand>
        <name>ATP</name>
        <dbReference type="ChEBI" id="CHEBI:30616"/>
    </ligand>
</feature>
<evidence type="ECO:0000256" key="2">
    <source>
        <dbReference type="ARBA" id="ARBA00005752"/>
    </source>
</evidence>
<proteinExistence type="inferred from homology"/>
<dbReference type="Pfam" id="PF13537">
    <property type="entry name" value="GATase_7"/>
    <property type="match status" value="1"/>
</dbReference>
<dbReference type="InterPro" id="IPR014729">
    <property type="entry name" value="Rossmann-like_a/b/a_fold"/>
</dbReference>